<evidence type="ECO:0000256" key="1">
    <source>
        <dbReference type="ARBA" id="ARBA00012513"/>
    </source>
</evidence>
<keyword evidence="5" id="KW-0418">Kinase</keyword>
<evidence type="ECO:0000256" key="9">
    <source>
        <dbReference type="SAM" id="MobiDB-lite"/>
    </source>
</evidence>
<keyword evidence="10" id="KW-0812">Transmembrane</keyword>
<dbReference type="PROSITE" id="PS50011">
    <property type="entry name" value="PROTEIN_KINASE_DOM"/>
    <property type="match status" value="1"/>
</dbReference>
<feature type="transmembrane region" description="Helical" evidence="10">
    <location>
        <begin position="24"/>
        <end position="41"/>
    </location>
</feature>
<evidence type="ECO:0000256" key="3">
    <source>
        <dbReference type="ARBA" id="ARBA00022679"/>
    </source>
</evidence>
<keyword evidence="3" id="KW-0808">Transferase</keyword>
<feature type="region of interest" description="Disordered" evidence="9">
    <location>
        <begin position="129"/>
        <end position="153"/>
    </location>
</feature>
<gene>
    <name evidence="12" type="ORF">ACHAWO_002796</name>
</gene>
<dbReference type="InterPro" id="IPR053235">
    <property type="entry name" value="Ser_Thr_kinase"/>
</dbReference>
<dbReference type="SUPFAM" id="SSF56112">
    <property type="entry name" value="Protein kinase-like (PK-like)"/>
    <property type="match status" value="1"/>
</dbReference>
<keyword evidence="10" id="KW-0472">Membrane</keyword>
<comment type="caution">
    <text evidence="12">The sequence shown here is derived from an EMBL/GenBank/DDBJ whole genome shotgun (WGS) entry which is preliminary data.</text>
</comment>
<keyword evidence="13" id="KW-1185">Reference proteome</keyword>
<protein>
    <recommendedName>
        <fullName evidence="1">non-specific serine/threonine protein kinase</fullName>
        <ecNumber evidence="1">2.7.11.1</ecNumber>
    </recommendedName>
</protein>
<feature type="domain" description="Protein kinase" evidence="11">
    <location>
        <begin position="183"/>
        <end position="479"/>
    </location>
</feature>
<evidence type="ECO:0000256" key="2">
    <source>
        <dbReference type="ARBA" id="ARBA00022527"/>
    </source>
</evidence>
<feature type="transmembrane region" description="Helical" evidence="10">
    <location>
        <begin position="264"/>
        <end position="286"/>
    </location>
</feature>
<keyword evidence="6" id="KW-0067">ATP-binding</keyword>
<keyword evidence="10" id="KW-1133">Transmembrane helix</keyword>
<dbReference type="AlphaFoldDB" id="A0ABD3PP10"/>
<comment type="catalytic activity">
    <reaction evidence="7">
        <text>L-threonyl-[protein] + ATP = O-phospho-L-threonyl-[protein] + ADP + H(+)</text>
        <dbReference type="Rhea" id="RHEA:46608"/>
        <dbReference type="Rhea" id="RHEA-COMP:11060"/>
        <dbReference type="Rhea" id="RHEA-COMP:11605"/>
        <dbReference type="ChEBI" id="CHEBI:15378"/>
        <dbReference type="ChEBI" id="CHEBI:30013"/>
        <dbReference type="ChEBI" id="CHEBI:30616"/>
        <dbReference type="ChEBI" id="CHEBI:61977"/>
        <dbReference type="ChEBI" id="CHEBI:456216"/>
        <dbReference type="EC" id="2.7.11.1"/>
    </reaction>
</comment>
<dbReference type="PANTHER" id="PTHR24361">
    <property type="entry name" value="MITOGEN-ACTIVATED KINASE KINASE KINASE"/>
    <property type="match status" value="1"/>
</dbReference>
<evidence type="ECO:0000256" key="5">
    <source>
        <dbReference type="ARBA" id="ARBA00022777"/>
    </source>
</evidence>
<keyword evidence="2" id="KW-0723">Serine/threonine-protein kinase</keyword>
<dbReference type="EMBL" id="JALLPJ020000522">
    <property type="protein sequence ID" value="KAL3789467.1"/>
    <property type="molecule type" value="Genomic_DNA"/>
</dbReference>
<reference evidence="12 13" key="1">
    <citation type="submission" date="2024-10" db="EMBL/GenBank/DDBJ databases">
        <title>Updated reference genomes for cyclostephanoid diatoms.</title>
        <authorList>
            <person name="Roberts W.R."/>
            <person name="Alverson A.J."/>
        </authorList>
    </citation>
    <scope>NUCLEOTIDE SEQUENCE [LARGE SCALE GENOMIC DNA]</scope>
    <source>
        <strain evidence="12 13">AJA010-31</strain>
    </source>
</reference>
<dbReference type="InterPro" id="IPR000719">
    <property type="entry name" value="Prot_kinase_dom"/>
</dbReference>
<sequence>MCPPTIKHLDPLPSPRRQRRRGNTVWLLVGPLIGGLVTHLWDLSILRHHHAADQYASDIIYAAEFAPRLDDRSRRRKRSAARSVSLDDWSRDETEDLGRRARLGGSGARGDVLEKLRVDNSDLPQLREGIQSRAHQDNLDLSNSNEDSNESEDDCIPMHGWQTTHHPMCNYLHELDFHTNFRTGDLEYIDSGGFNDLFHYVTHETYHDVITERDEDGNLTSVSELTKEFAIKILSLETKPYTPHNYQIVRQDAVIQERLTASPYIFPIYGYCGFALVLPYVAGGTLSSNLRKRRKGLLEISSKQILRYAVEMARGLRDLHDIDGDGIPSVTHGDLKEQQYLVTEDGGLQLGDFNKGQFLTKHQSTGETCPYVNSRKANDKVFRSPEEYAYKPQNAAADVWALGSLMYYLLTGKRVWRDLSDKHTDLVRRYIIEGKKPEIDEKILKSKDPVLRALKKAYDMACVYNIEERASAREISAYLDGVWEELGY</sequence>
<dbReference type="Pfam" id="PF00069">
    <property type="entry name" value="Pkinase"/>
    <property type="match status" value="1"/>
</dbReference>
<evidence type="ECO:0000259" key="11">
    <source>
        <dbReference type="PROSITE" id="PS50011"/>
    </source>
</evidence>
<organism evidence="12 13">
    <name type="scientific">Cyclotella atomus</name>
    <dbReference type="NCBI Taxonomy" id="382360"/>
    <lineage>
        <taxon>Eukaryota</taxon>
        <taxon>Sar</taxon>
        <taxon>Stramenopiles</taxon>
        <taxon>Ochrophyta</taxon>
        <taxon>Bacillariophyta</taxon>
        <taxon>Coscinodiscophyceae</taxon>
        <taxon>Thalassiosirophycidae</taxon>
        <taxon>Stephanodiscales</taxon>
        <taxon>Stephanodiscaceae</taxon>
        <taxon>Cyclotella</taxon>
    </lineage>
</organism>
<evidence type="ECO:0000313" key="13">
    <source>
        <dbReference type="Proteomes" id="UP001530400"/>
    </source>
</evidence>
<evidence type="ECO:0000256" key="6">
    <source>
        <dbReference type="ARBA" id="ARBA00022840"/>
    </source>
</evidence>
<dbReference type="GO" id="GO:0005524">
    <property type="term" value="F:ATP binding"/>
    <property type="evidence" value="ECO:0007669"/>
    <property type="project" value="UniProtKB-KW"/>
</dbReference>
<proteinExistence type="predicted"/>
<dbReference type="Proteomes" id="UP001530400">
    <property type="component" value="Unassembled WGS sequence"/>
</dbReference>
<comment type="catalytic activity">
    <reaction evidence="8">
        <text>L-seryl-[protein] + ATP = O-phospho-L-seryl-[protein] + ADP + H(+)</text>
        <dbReference type="Rhea" id="RHEA:17989"/>
        <dbReference type="Rhea" id="RHEA-COMP:9863"/>
        <dbReference type="Rhea" id="RHEA-COMP:11604"/>
        <dbReference type="ChEBI" id="CHEBI:15378"/>
        <dbReference type="ChEBI" id="CHEBI:29999"/>
        <dbReference type="ChEBI" id="CHEBI:30616"/>
        <dbReference type="ChEBI" id="CHEBI:83421"/>
        <dbReference type="ChEBI" id="CHEBI:456216"/>
        <dbReference type="EC" id="2.7.11.1"/>
    </reaction>
</comment>
<evidence type="ECO:0000256" key="8">
    <source>
        <dbReference type="ARBA" id="ARBA00048679"/>
    </source>
</evidence>
<dbReference type="GO" id="GO:0004674">
    <property type="term" value="F:protein serine/threonine kinase activity"/>
    <property type="evidence" value="ECO:0007669"/>
    <property type="project" value="UniProtKB-KW"/>
</dbReference>
<accession>A0ABD3PP10</accession>
<evidence type="ECO:0000313" key="12">
    <source>
        <dbReference type="EMBL" id="KAL3789467.1"/>
    </source>
</evidence>
<evidence type="ECO:0000256" key="10">
    <source>
        <dbReference type="SAM" id="Phobius"/>
    </source>
</evidence>
<dbReference type="PANTHER" id="PTHR24361:SF433">
    <property type="entry name" value="PROTEIN KINASE DOMAIN-CONTAINING PROTEIN"/>
    <property type="match status" value="1"/>
</dbReference>
<name>A0ABD3PP10_9STRA</name>
<dbReference type="EC" id="2.7.11.1" evidence="1"/>
<evidence type="ECO:0000256" key="7">
    <source>
        <dbReference type="ARBA" id="ARBA00047899"/>
    </source>
</evidence>
<keyword evidence="4" id="KW-0547">Nucleotide-binding</keyword>
<evidence type="ECO:0000256" key="4">
    <source>
        <dbReference type="ARBA" id="ARBA00022741"/>
    </source>
</evidence>
<dbReference type="Gene3D" id="1.10.510.10">
    <property type="entry name" value="Transferase(Phosphotransferase) domain 1"/>
    <property type="match status" value="1"/>
</dbReference>
<dbReference type="InterPro" id="IPR011009">
    <property type="entry name" value="Kinase-like_dom_sf"/>
</dbReference>